<evidence type="ECO:0000313" key="3">
    <source>
        <dbReference type="EMBL" id="TDR94950.1"/>
    </source>
</evidence>
<name>A0A4R7C8J0_9HYPH</name>
<dbReference type="SUPFAM" id="SSF55073">
    <property type="entry name" value="Nucleotide cyclase"/>
    <property type="match status" value="1"/>
</dbReference>
<feature type="domain" description="Guanylate cyclase" evidence="2">
    <location>
        <begin position="217"/>
        <end position="346"/>
    </location>
</feature>
<proteinExistence type="predicted"/>
<dbReference type="OrthoDB" id="4565346at2"/>
<feature type="transmembrane region" description="Helical" evidence="1">
    <location>
        <begin position="162"/>
        <end position="180"/>
    </location>
</feature>
<dbReference type="SMART" id="SM00044">
    <property type="entry name" value="CYCc"/>
    <property type="match status" value="1"/>
</dbReference>
<dbReference type="PANTHER" id="PTHR43081">
    <property type="entry name" value="ADENYLATE CYCLASE, TERMINAL-DIFFERENTIATION SPECIFIC-RELATED"/>
    <property type="match status" value="1"/>
</dbReference>
<dbReference type="Proteomes" id="UP000295122">
    <property type="component" value="Unassembled WGS sequence"/>
</dbReference>
<accession>A0A4R7C8J0</accession>
<dbReference type="InterPro" id="IPR050697">
    <property type="entry name" value="Adenylyl/Guanylyl_Cyclase_3/4"/>
</dbReference>
<feature type="transmembrane region" description="Helical" evidence="1">
    <location>
        <begin position="128"/>
        <end position="150"/>
    </location>
</feature>
<evidence type="ECO:0000313" key="4">
    <source>
        <dbReference type="Proteomes" id="UP000295122"/>
    </source>
</evidence>
<keyword evidence="1" id="KW-0812">Transmembrane</keyword>
<sequence>MGERPIIDIRPTQDWAVEYGLEGDDVATLLTGVSERLAAAGLPLWRTHLSFPTLDPAKRSENIVWLRDTGATREVLGHEEFDAAYEHSPFPEMLKTNRLLGRWRLEQPGSVAGYPVMEAMQRNGGTDLLLRLLAFGGHVGALLGTAISAATDKPGGFSPAEIEALTAVTPAVGLAAYRILLADVMGSVLRAYIGHDAGGHVLGGQIRPGEGHRVTGALMFADLRGFTSATEREGAGVIGRLGEHLAAMAEPVEAAGGEVLKFLGDGLLAAFPVMSSEGAACDSALDAALDALARNAAVNDRHPGTPRLDLDIALHLGEVFYGNIGAASRLEFTVIGPAVNEASRLEALCGTLDQAILTSEPFARHCSRPLTPLGQFDLRGVSGKRAVFAPVRPEGFRER</sequence>
<dbReference type="Pfam" id="PF00211">
    <property type="entry name" value="Guanylate_cyc"/>
    <property type="match status" value="1"/>
</dbReference>
<evidence type="ECO:0000259" key="2">
    <source>
        <dbReference type="PROSITE" id="PS50125"/>
    </source>
</evidence>
<keyword evidence="1" id="KW-1133">Transmembrane helix</keyword>
<dbReference type="PANTHER" id="PTHR43081:SF11">
    <property type="entry name" value="BLR2264 PROTEIN"/>
    <property type="match status" value="1"/>
</dbReference>
<reference evidence="3 4" key="1">
    <citation type="submission" date="2019-03" db="EMBL/GenBank/DDBJ databases">
        <title>Genomic Encyclopedia of Type Strains, Phase IV (KMG-IV): sequencing the most valuable type-strain genomes for metagenomic binning, comparative biology and taxonomic classification.</title>
        <authorList>
            <person name="Goeker M."/>
        </authorList>
    </citation>
    <scope>NUCLEOTIDE SEQUENCE [LARGE SCALE GENOMIC DNA]</scope>
    <source>
        <strain evidence="3 4">DSM 25903</strain>
    </source>
</reference>
<dbReference type="AlphaFoldDB" id="A0A4R7C8J0"/>
<dbReference type="InterPro" id="IPR029787">
    <property type="entry name" value="Nucleotide_cyclase"/>
</dbReference>
<dbReference type="GO" id="GO:0035556">
    <property type="term" value="P:intracellular signal transduction"/>
    <property type="evidence" value="ECO:0007669"/>
    <property type="project" value="InterPro"/>
</dbReference>
<dbReference type="EMBL" id="SNZR01000011">
    <property type="protein sequence ID" value="TDR94950.1"/>
    <property type="molecule type" value="Genomic_DNA"/>
</dbReference>
<keyword evidence="1" id="KW-0472">Membrane</keyword>
<dbReference type="CDD" id="cd07302">
    <property type="entry name" value="CHD"/>
    <property type="match status" value="1"/>
</dbReference>
<dbReference type="Gene3D" id="3.30.70.1230">
    <property type="entry name" value="Nucleotide cyclase"/>
    <property type="match status" value="1"/>
</dbReference>
<evidence type="ECO:0000256" key="1">
    <source>
        <dbReference type="SAM" id="Phobius"/>
    </source>
</evidence>
<dbReference type="InterPro" id="IPR001054">
    <property type="entry name" value="A/G_cyclase"/>
</dbReference>
<comment type="caution">
    <text evidence="3">The sequence shown here is derived from an EMBL/GenBank/DDBJ whole genome shotgun (WGS) entry which is preliminary data.</text>
</comment>
<organism evidence="3 4">
    <name type="scientific">Enterovirga rhinocerotis</name>
    <dbReference type="NCBI Taxonomy" id="1339210"/>
    <lineage>
        <taxon>Bacteria</taxon>
        <taxon>Pseudomonadati</taxon>
        <taxon>Pseudomonadota</taxon>
        <taxon>Alphaproteobacteria</taxon>
        <taxon>Hyphomicrobiales</taxon>
        <taxon>Methylobacteriaceae</taxon>
        <taxon>Enterovirga</taxon>
    </lineage>
</organism>
<dbReference type="PROSITE" id="PS50125">
    <property type="entry name" value="GUANYLATE_CYCLASE_2"/>
    <property type="match status" value="1"/>
</dbReference>
<dbReference type="RefSeq" id="WP_133769801.1">
    <property type="nucleotide sequence ID" value="NZ_SNZR01000011.1"/>
</dbReference>
<keyword evidence="4" id="KW-1185">Reference proteome</keyword>
<protein>
    <submittedName>
        <fullName evidence="3">Adenylate cyclase</fullName>
    </submittedName>
</protein>
<dbReference type="GO" id="GO:0004016">
    <property type="term" value="F:adenylate cyclase activity"/>
    <property type="evidence" value="ECO:0007669"/>
    <property type="project" value="UniProtKB-ARBA"/>
</dbReference>
<gene>
    <name evidence="3" type="ORF">EV668_2242</name>
</gene>
<dbReference type="GO" id="GO:0006171">
    <property type="term" value="P:cAMP biosynthetic process"/>
    <property type="evidence" value="ECO:0007669"/>
    <property type="project" value="TreeGrafter"/>
</dbReference>